<dbReference type="RefSeq" id="WP_091463843.1">
    <property type="nucleotide sequence ID" value="NZ_FOEI01000001.1"/>
</dbReference>
<evidence type="ECO:0000313" key="2">
    <source>
        <dbReference type="Proteomes" id="UP000198648"/>
    </source>
</evidence>
<keyword evidence="2" id="KW-1185">Reference proteome</keyword>
<reference evidence="1 2" key="1">
    <citation type="submission" date="2016-10" db="EMBL/GenBank/DDBJ databases">
        <authorList>
            <person name="de Groot N.N."/>
        </authorList>
    </citation>
    <scope>NUCLEOTIDE SEQUENCE [LARGE SCALE GENOMIC DNA]</scope>
    <source>
        <strain evidence="1 2">DSM 27078</strain>
    </source>
</reference>
<dbReference type="OrthoDB" id="1451701at2"/>
<organism evidence="1 2">
    <name type="scientific">Flavobacterium urocaniciphilum</name>
    <dbReference type="NCBI Taxonomy" id="1299341"/>
    <lineage>
        <taxon>Bacteria</taxon>
        <taxon>Pseudomonadati</taxon>
        <taxon>Bacteroidota</taxon>
        <taxon>Flavobacteriia</taxon>
        <taxon>Flavobacteriales</taxon>
        <taxon>Flavobacteriaceae</taxon>
        <taxon>Flavobacterium</taxon>
    </lineage>
</organism>
<dbReference type="Proteomes" id="UP000198648">
    <property type="component" value="Unassembled WGS sequence"/>
</dbReference>
<evidence type="ECO:0000313" key="1">
    <source>
        <dbReference type="EMBL" id="SEP55299.1"/>
    </source>
</evidence>
<proteinExistence type="predicted"/>
<dbReference type="STRING" id="1299341.SAMN05444005_101172"/>
<accession>A0A1H8YT63</accession>
<evidence type="ECO:0008006" key="3">
    <source>
        <dbReference type="Google" id="ProtNLM"/>
    </source>
</evidence>
<dbReference type="EMBL" id="FOEI01000001">
    <property type="protein sequence ID" value="SEP55299.1"/>
    <property type="molecule type" value="Genomic_DNA"/>
</dbReference>
<dbReference type="AlphaFoldDB" id="A0A1H8YT63"/>
<protein>
    <recommendedName>
        <fullName evidence="3">Hydrolase</fullName>
    </recommendedName>
</protein>
<sequence length="162" mass="19020">MKKNLLLYAFVFSILINIFQMVNSSRILKRSEEVSTISKKQVKVAQDSIAKLIENDMFSLDNSQDAQEYFYPQDIKKIKAKVYDDLIAHNSDKKGNKYISYEQVGENPFIINNVKILNHRWLIANFSDGKIWGEVLIKYFHNEDKPTDFETIESLVYQHTFE</sequence>
<gene>
    <name evidence="1" type="ORF">SAMN05444005_101172</name>
</gene>
<name>A0A1H8YT63_9FLAO</name>